<proteinExistence type="predicted"/>
<dbReference type="EMBL" id="FNPZ01000001">
    <property type="protein sequence ID" value="SDY39931.1"/>
    <property type="molecule type" value="Genomic_DNA"/>
</dbReference>
<reference evidence="1 2" key="1">
    <citation type="submission" date="2016-10" db="EMBL/GenBank/DDBJ databases">
        <authorList>
            <person name="de Groot N.N."/>
        </authorList>
    </citation>
    <scope>NUCLEOTIDE SEQUENCE [LARGE SCALE GENOMIC DNA]</scope>
    <source>
        <strain evidence="1 2">CGMCC 4.3491</strain>
    </source>
</reference>
<dbReference type="Proteomes" id="UP000198891">
    <property type="component" value="Unassembled WGS sequence"/>
</dbReference>
<organism evidence="1 2">
    <name type="scientific">Herbiconiux ginsengi</name>
    <dbReference type="NCBI Taxonomy" id="381665"/>
    <lineage>
        <taxon>Bacteria</taxon>
        <taxon>Bacillati</taxon>
        <taxon>Actinomycetota</taxon>
        <taxon>Actinomycetes</taxon>
        <taxon>Micrococcales</taxon>
        <taxon>Microbacteriaceae</taxon>
        <taxon>Herbiconiux</taxon>
    </lineage>
</organism>
<dbReference type="STRING" id="381665.SAMN05216554_0200"/>
<keyword evidence="2" id="KW-1185">Reference proteome</keyword>
<accession>A0A1H3JJ08</accession>
<sequence length="39" mass="4339">MTQGRSIRTTDRLLLLVRRHTSGLSQSQILDSVSKALSL</sequence>
<name>A0A1H3JJ08_9MICO</name>
<protein>
    <submittedName>
        <fullName evidence="1">Uncharacterized protein</fullName>
    </submittedName>
</protein>
<dbReference type="AlphaFoldDB" id="A0A1H3JJ08"/>
<evidence type="ECO:0000313" key="1">
    <source>
        <dbReference type="EMBL" id="SDY39931.1"/>
    </source>
</evidence>
<gene>
    <name evidence="1" type="ORF">SAMN05216554_0200</name>
</gene>
<evidence type="ECO:0000313" key="2">
    <source>
        <dbReference type="Proteomes" id="UP000198891"/>
    </source>
</evidence>